<dbReference type="RefSeq" id="WP_077806442.1">
    <property type="nucleotide sequence ID" value="NZ_BJXS01000009.1"/>
</dbReference>
<gene>
    <name evidence="1" type="ORF">A0U93_05330</name>
</gene>
<sequence>MGHEIRKTVDSASKTTQEQLDSLKAQLEQLLTERINPALLEAADRADHAVASARELRDHQVSNVTTRVRAQPIAAILISSVIGFIAGRLSK</sequence>
<reference evidence="1 2" key="1">
    <citation type="submission" date="2016-03" db="EMBL/GenBank/DDBJ databases">
        <title>Acetic acid bacteria sequencing.</title>
        <authorList>
            <person name="Brandt J."/>
            <person name="Jakob F."/>
            <person name="Vogel R.F."/>
        </authorList>
    </citation>
    <scope>NUCLEOTIDE SEQUENCE [LARGE SCALE GENOMIC DNA]</scope>
    <source>
        <strain evidence="1 2">NBRC 101099</strain>
    </source>
</reference>
<organism evidence="1 2">
    <name type="scientific">Neoasaia chiangmaiensis</name>
    <dbReference type="NCBI Taxonomy" id="320497"/>
    <lineage>
        <taxon>Bacteria</taxon>
        <taxon>Pseudomonadati</taxon>
        <taxon>Pseudomonadota</taxon>
        <taxon>Alphaproteobacteria</taxon>
        <taxon>Acetobacterales</taxon>
        <taxon>Acetobacteraceae</taxon>
        <taxon>Neoasaia</taxon>
    </lineage>
</organism>
<accession>A0A1U9KNT4</accession>
<evidence type="ECO:0000313" key="2">
    <source>
        <dbReference type="Proteomes" id="UP000188604"/>
    </source>
</evidence>
<dbReference type="Proteomes" id="UP000188604">
    <property type="component" value="Chromosome"/>
</dbReference>
<dbReference type="EMBL" id="CP014691">
    <property type="protein sequence ID" value="AQS87457.1"/>
    <property type="molecule type" value="Genomic_DNA"/>
</dbReference>
<keyword evidence="2" id="KW-1185">Reference proteome</keyword>
<name>A0A1U9KNT4_9PROT</name>
<dbReference type="STRING" id="320497.A0U93_05330"/>
<proteinExistence type="predicted"/>
<dbReference type="KEGG" id="nch:A0U93_05330"/>
<evidence type="ECO:0000313" key="1">
    <source>
        <dbReference type="EMBL" id="AQS87457.1"/>
    </source>
</evidence>
<protein>
    <submittedName>
        <fullName evidence="1">Uncharacterized protein</fullName>
    </submittedName>
</protein>
<dbReference type="AlphaFoldDB" id="A0A1U9KNT4"/>
<dbReference type="OrthoDB" id="7273705at2"/>